<dbReference type="OrthoDB" id="9102487at2"/>
<dbReference type="Proteomes" id="UP000195569">
    <property type="component" value="Unassembled WGS sequence"/>
</dbReference>
<name>A0A1N7SIH5_9BURK</name>
<organism evidence="2 3">
    <name type="scientific">Paraburkholderia piptadeniae</name>
    <dbReference type="NCBI Taxonomy" id="1701573"/>
    <lineage>
        <taxon>Bacteria</taxon>
        <taxon>Pseudomonadati</taxon>
        <taxon>Pseudomonadota</taxon>
        <taxon>Betaproteobacteria</taxon>
        <taxon>Burkholderiales</taxon>
        <taxon>Burkholderiaceae</taxon>
        <taxon>Paraburkholderia</taxon>
    </lineage>
</organism>
<dbReference type="EMBL" id="CYGY02000056">
    <property type="protein sequence ID" value="SIT47140.1"/>
    <property type="molecule type" value="Genomic_DNA"/>
</dbReference>
<sequence length="105" mass="11345">MFGHSVDKMFSGLFLTAIVTLTILMVIPALPAPALNGSLGARQILIGVGAAACIVFPRPLLLRTLLRDRRSPFLLDQDIDSMLIGRAMGLVLGVTASLWIFNLLR</sequence>
<dbReference type="RefSeq" id="WP_087737429.1">
    <property type="nucleotide sequence ID" value="NZ_CYGY02000056.1"/>
</dbReference>
<reference evidence="2" key="1">
    <citation type="submission" date="2016-12" db="EMBL/GenBank/DDBJ databases">
        <authorList>
            <person name="Moulin L."/>
        </authorList>
    </citation>
    <scope>NUCLEOTIDE SEQUENCE [LARGE SCALE GENOMIC DNA]</scope>
    <source>
        <strain evidence="2">STM 7183</strain>
    </source>
</reference>
<evidence type="ECO:0000313" key="2">
    <source>
        <dbReference type="EMBL" id="SIT47140.1"/>
    </source>
</evidence>
<gene>
    <name evidence="2" type="ORF">BN2476_560007</name>
</gene>
<keyword evidence="1" id="KW-0812">Transmembrane</keyword>
<dbReference type="AlphaFoldDB" id="A0A1N7SIH5"/>
<proteinExistence type="predicted"/>
<evidence type="ECO:0000313" key="3">
    <source>
        <dbReference type="Proteomes" id="UP000195569"/>
    </source>
</evidence>
<accession>A0A1N7SIH5</accession>
<keyword evidence="1" id="KW-1133">Transmembrane helix</keyword>
<feature type="transmembrane region" description="Helical" evidence="1">
    <location>
        <begin position="12"/>
        <end position="32"/>
    </location>
</feature>
<protein>
    <submittedName>
        <fullName evidence="2">Uncharacterized protein</fullName>
    </submittedName>
</protein>
<keyword evidence="1" id="KW-0472">Membrane</keyword>
<feature type="transmembrane region" description="Helical" evidence="1">
    <location>
        <begin position="44"/>
        <end position="62"/>
    </location>
</feature>
<feature type="transmembrane region" description="Helical" evidence="1">
    <location>
        <begin position="83"/>
        <end position="104"/>
    </location>
</feature>
<keyword evidence="3" id="KW-1185">Reference proteome</keyword>
<evidence type="ECO:0000256" key="1">
    <source>
        <dbReference type="SAM" id="Phobius"/>
    </source>
</evidence>
<comment type="caution">
    <text evidence="2">The sequence shown here is derived from an EMBL/GenBank/DDBJ whole genome shotgun (WGS) entry which is preliminary data.</text>
</comment>